<feature type="domain" description="C2H2-type" evidence="13">
    <location>
        <begin position="423"/>
        <end position="450"/>
    </location>
</feature>
<evidence type="ECO:0000256" key="11">
    <source>
        <dbReference type="PROSITE-ProRule" id="PRU00042"/>
    </source>
</evidence>
<keyword evidence="5 11" id="KW-0863">Zinc-finger</keyword>
<dbReference type="RefSeq" id="XP_035662234.1">
    <property type="nucleotide sequence ID" value="XM_035806341.1"/>
</dbReference>
<dbReference type="GO" id="GO:0000981">
    <property type="term" value="F:DNA-binding transcription factor activity, RNA polymerase II-specific"/>
    <property type="evidence" value="ECO:0000318"/>
    <property type="project" value="GO_Central"/>
</dbReference>
<dbReference type="FunFam" id="3.30.160.60:FF:002319">
    <property type="entry name" value="Uncharacterized protein"/>
    <property type="match status" value="1"/>
</dbReference>
<keyword evidence="6" id="KW-0862">Zinc</keyword>
<keyword evidence="8" id="KW-0238">DNA-binding</keyword>
<name>A0A9J7HQK6_BRAFL</name>
<evidence type="ECO:0000313" key="15">
    <source>
        <dbReference type="RefSeq" id="XP_035662234.1"/>
    </source>
</evidence>
<evidence type="ECO:0000256" key="3">
    <source>
        <dbReference type="ARBA" id="ARBA00022723"/>
    </source>
</evidence>
<dbReference type="OrthoDB" id="9411774at2759"/>
<dbReference type="RefSeq" id="XP_035662236.1">
    <property type="nucleotide sequence ID" value="XM_035806343.1"/>
</dbReference>
<dbReference type="FunFam" id="3.30.160.60:FF:002755">
    <property type="entry name" value="Uncharacterized protein"/>
    <property type="match status" value="1"/>
</dbReference>
<dbReference type="PANTHER" id="PTHR24392:SF31">
    <property type="entry name" value="C2H2-TYPE DOMAIN-CONTAINING PROTEIN"/>
    <property type="match status" value="1"/>
</dbReference>
<dbReference type="GO" id="GO:0003677">
    <property type="term" value="F:DNA binding"/>
    <property type="evidence" value="ECO:0007669"/>
    <property type="project" value="UniProtKB-KW"/>
</dbReference>
<dbReference type="GO" id="GO:0008270">
    <property type="term" value="F:zinc ion binding"/>
    <property type="evidence" value="ECO:0007669"/>
    <property type="project" value="UniProtKB-KW"/>
</dbReference>
<gene>
    <name evidence="15 16" type="primary">LOC118406372</name>
</gene>
<dbReference type="InterPro" id="IPR013087">
    <property type="entry name" value="Znf_C2H2_type"/>
</dbReference>
<organism evidence="14 15">
    <name type="scientific">Branchiostoma floridae</name>
    <name type="common">Florida lancelet</name>
    <name type="synonym">Amphioxus</name>
    <dbReference type="NCBI Taxonomy" id="7739"/>
    <lineage>
        <taxon>Eukaryota</taxon>
        <taxon>Metazoa</taxon>
        <taxon>Chordata</taxon>
        <taxon>Cephalochordata</taxon>
        <taxon>Leptocardii</taxon>
        <taxon>Amphioxiformes</taxon>
        <taxon>Branchiostomatidae</taxon>
        <taxon>Branchiostoma</taxon>
    </lineage>
</organism>
<reference evidence="15 16" key="2">
    <citation type="submission" date="2025-04" db="UniProtKB">
        <authorList>
            <consortium name="RefSeq"/>
        </authorList>
    </citation>
    <scope>IDENTIFICATION</scope>
    <source>
        <strain evidence="15 16">S238N-H82</strain>
        <tissue evidence="15 16">Testes</tissue>
    </source>
</reference>
<dbReference type="Gene3D" id="3.30.160.60">
    <property type="entry name" value="Classic Zinc Finger"/>
    <property type="match status" value="5"/>
</dbReference>
<evidence type="ECO:0000256" key="5">
    <source>
        <dbReference type="ARBA" id="ARBA00022771"/>
    </source>
</evidence>
<sequence length="475" mass="54423">MPRQHEFICGLSHEVSIAVLPRLNMEELMFELNRRVQNYNKENSIKDRIVSILRDVMLAEYRQLEITSQLSSPDETTVTVPVQNHESVLPAYAETMLSETSRPDVSQQSSGLDIVIKKENDTSSDLLVHTKEPDTNIDVFLYTKEPEFGTEKVQLTVSQDQHCNTPSPGSPTLPPCNTPLMQVNNKDDSRIEEEDFAMTNEETRTCHDELNIDTPSYSTQVQDTLNSMDTETPIESYTPREETPFAPFHLPPNHGNVHIKAEGHVSHDGQIGQTSQTGFINSGHEQSANNGSEEKLQNLPSSQPTLSKDCENMGPDNDSRIGSKCSYKHRKRHKEEKPFMCGECGYRASTKTRLVEHMRKHTGEKPFKCNHCNYKTSFKQGLICHVKKHTDAEPYRCNICDYKTYVKSNIDRHLMRHAGVKPFKCEECDYRTTHKTSLIRHRRCHSGERPYRCQECDYKASEKGTLAKHMRRKHL</sequence>
<evidence type="ECO:0000256" key="9">
    <source>
        <dbReference type="ARBA" id="ARBA00023163"/>
    </source>
</evidence>
<dbReference type="InterPro" id="IPR036236">
    <property type="entry name" value="Znf_C2H2_sf"/>
</dbReference>
<dbReference type="AlphaFoldDB" id="A0A9J7HQK6"/>
<evidence type="ECO:0000256" key="10">
    <source>
        <dbReference type="ARBA" id="ARBA00023242"/>
    </source>
</evidence>
<evidence type="ECO:0000256" key="12">
    <source>
        <dbReference type="SAM" id="MobiDB-lite"/>
    </source>
</evidence>
<evidence type="ECO:0000259" key="13">
    <source>
        <dbReference type="PROSITE" id="PS50157"/>
    </source>
</evidence>
<dbReference type="Pfam" id="PF00096">
    <property type="entry name" value="zf-C2H2"/>
    <property type="match status" value="1"/>
</dbReference>
<dbReference type="SUPFAM" id="SSF57667">
    <property type="entry name" value="beta-beta-alpha zinc fingers"/>
    <property type="match status" value="3"/>
</dbReference>
<comment type="subcellular location">
    <subcellularLocation>
        <location evidence="1">Nucleus</location>
    </subcellularLocation>
</comment>
<dbReference type="FunFam" id="3.30.160.60:FF:001156">
    <property type="entry name" value="Zinc finger protein 407"/>
    <property type="match status" value="1"/>
</dbReference>
<feature type="domain" description="C2H2-type" evidence="13">
    <location>
        <begin position="339"/>
        <end position="366"/>
    </location>
</feature>
<comment type="similarity">
    <text evidence="2">Belongs to the krueppel C2H2-type zinc-finger protein family.</text>
</comment>
<keyword evidence="10" id="KW-0539">Nucleus</keyword>
<evidence type="ECO:0000313" key="16">
    <source>
        <dbReference type="RefSeq" id="XP_035662236.1"/>
    </source>
</evidence>
<feature type="domain" description="C2H2-type" evidence="13">
    <location>
        <begin position="367"/>
        <end position="394"/>
    </location>
</feature>
<dbReference type="PROSITE" id="PS50157">
    <property type="entry name" value="ZINC_FINGER_C2H2_2"/>
    <property type="match status" value="5"/>
</dbReference>
<proteinExistence type="inferred from homology"/>
<keyword evidence="7" id="KW-0805">Transcription regulation</keyword>
<feature type="region of interest" description="Disordered" evidence="12">
    <location>
        <begin position="268"/>
        <end position="324"/>
    </location>
</feature>
<dbReference type="GO" id="GO:0006357">
    <property type="term" value="P:regulation of transcription by RNA polymerase II"/>
    <property type="evidence" value="ECO:0000318"/>
    <property type="project" value="GO_Central"/>
</dbReference>
<evidence type="ECO:0000256" key="8">
    <source>
        <dbReference type="ARBA" id="ARBA00023125"/>
    </source>
</evidence>
<dbReference type="PANTHER" id="PTHR24392">
    <property type="entry name" value="ZINC FINGER PROTEIN"/>
    <property type="match status" value="1"/>
</dbReference>
<dbReference type="SMART" id="SM00355">
    <property type="entry name" value="ZnF_C2H2"/>
    <property type="match status" value="5"/>
</dbReference>
<dbReference type="KEGG" id="bfo:118406372"/>
<keyword evidence="4" id="KW-0677">Repeat</keyword>
<feature type="compositionally biased region" description="Polar residues" evidence="12">
    <location>
        <begin position="271"/>
        <end position="291"/>
    </location>
</feature>
<dbReference type="Proteomes" id="UP000001554">
    <property type="component" value="Chromosome 19"/>
</dbReference>
<dbReference type="GeneID" id="118406372"/>
<evidence type="ECO:0000256" key="2">
    <source>
        <dbReference type="ARBA" id="ARBA00006991"/>
    </source>
</evidence>
<keyword evidence="3" id="KW-0479">Metal-binding</keyword>
<dbReference type="Pfam" id="PF13909">
    <property type="entry name" value="zf-H2C2_5"/>
    <property type="match status" value="1"/>
</dbReference>
<keyword evidence="9" id="KW-0804">Transcription</keyword>
<protein>
    <submittedName>
        <fullName evidence="15 16">Zinc finger protein 37-like isoform X1</fullName>
    </submittedName>
</protein>
<reference evidence="14" key="1">
    <citation type="journal article" date="2020" name="Nat. Ecol. Evol.">
        <title>Deeply conserved synteny resolves early events in vertebrate evolution.</title>
        <authorList>
            <person name="Simakov O."/>
            <person name="Marletaz F."/>
            <person name="Yue J.X."/>
            <person name="O'Connell B."/>
            <person name="Jenkins J."/>
            <person name="Brandt A."/>
            <person name="Calef R."/>
            <person name="Tung C.H."/>
            <person name="Huang T.K."/>
            <person name="Schmutz J."/>
            <person name="Satoh N."/>
            <person name="Yu J.K."/>
            <person name="Putnam N.H."/>
            <person name="Green R.E."/>
            <person name="Rokhsar D.S."/>
        </authorList>
    </citation>
    <scope>NUCLEOTIDE SEQUENCE [LARGE SCALE GENOMIC DNA]</scope>
    <source>
        <strain evidence="14">S238N-H82</strain>
    </source>
</reference>
<evidence type="ECO:0000256" key="1">
    <source>
        <dbReference type="ARBA" id="ARBA00004123"/>
    </source>
</evidence>
<evidence type="ECO:0000313" key="14">
    <source>
        <dbReference type="Proteomes" id="UP000001554"/>
    </source>
</evidence>
<keyword evidence="14" id="KW-1185">Reference proteome</keyword>
<dbReference type="FunFam" id="3.30.160.60:FF:002068">
    <property type="entry name" value="LD31554p"/>
    <property type="match status" value="1"/>
</dbReference>
<dbReference type="FunFam" id="3.30.160.60:FF:001327">
    <property type="entry name" value="Uncharacterized protein"/>
    <property type="match status" value="1"/>
</dbReference>
<feature type="domain" description="C2H2-type" evidence="13">
    <location>
        <begin position="395"/>
        <end position="422"/>
    </location>
</feature>
<dbReference type="GO" id="GO:0005634">
    <property type="term" value="C:nucleus"/>
    <property type="evidence" value="ECO:0007669"/>
    <property type="project" value="UniProtKB-SubCell"/>
</dbReference>
<evidence type="ECO:0000256" key="6">
    <source>
        <dbReference type="ARBA" id="ARBA00022833"/>
    </source>
</evidence>
<evidence type="ECO:0000256" key="4">
    <source>
        <dbReference type="ARBA" id="ARBA00022737"/>
    </source>
</evidence>
<feature type="domain" description="C2H2-type" evidence="13">
    <location>
        <begin position="451"/>
        <end position="475"/>
    </location>
</feature>
<accession>A0A9J7HQK6</accession>
<evidence type="ECO:0000256" key="7">
    <source>
        <dbReference type="ARBA" id="ARBA00023015"/>
    </source>
</evidence>